<dbReference type="AlphaFoldDB" id="A0A0D7BNL2"/>
<dbReference type="InterPro" id="IPR014813">
    <property type="entry name" value="Gnl3_N_dom"/>
</dbReference>
<evidence type="ECO:0000313" key="8">
    <source>
        <dbReference type="EMBL" id="KIY71754.1"/>
    </source>
</evidence>
<dbReference type="InterPro" id="IPR027417">
    <property type="entry name" value="P-loop_NTPase"/>
</dbReference>
<dbReference type="SUPFAM" id="SSF52540">
    <property type="entry name" value="P-loop containing nucleoside triphosphate hydrolases"/>
    <property type="match status" value="1"/>
</dbReference>
<protein>
    <recommendedName>
        <fullName evidence="10">P-loop containing nucleoside triphosphate hydrolase protein</fullName>
    </recommendedName>
</protein>
<organism evidence="8 9">
    <name type="scientific">Cylindrobasidium torrendii FP15055 ss-10</name>
    <dbReference type="NCBI Taxonomy" id="1314674"/>
    <lineage>
        <taxon>Eukaryota</taxon>
        <taxon>Fungi</taxon>
        <taxon>Dikarya</taxon>
        <taxon>Basidiomycota</taxon>
        <taxon>Agaricomycotina</taxon>
        <taxon>Agaricomycetes</taxon>
        <taxon>Agaricomycetidae</taxon>
        <taxon>Agaricales</taxon>
        <taxon>Marasmiineae</taxon>
        <taxon>Physalacriaceae</taxon>
        <taxon>Cylindrobasidium</taxon>
    </lineage>
</organism>
<dbReference type="STRING" id="1314674.A0A0D7BNL2"/>
<evidence type="ECO:0000256" key="4">
    <source>
        <dbReference type="ARBA" id="ARBA00023242"/>
    </source>
</evidence>
<feature type="compositionally biased region" description="Basic residues" evidence="5">
    <location>
        <begin position="1"/>
        <end position="10"/>
    </location>
</feature>
<reference evidence="8 9" key="1">
    <citation type="journal article" date="2015" name="Fungal Genet. Biol.">
        <title>Evolution of novel wood decay mechanisms in Agaricales revealed by the genome sequences of Fistulina hepatica and Cylindrobasidium torrendii.</title>
        <authorList>
            <person name="Floudas D."/>
            <person name="Held B.W."/>
            <person name="Riley R."/>
            <person name="Nagy L.G."/>
            <person name="Koehler G."/>
            <person name="Ransdell A.S."/>
            <person name="Younus H."/>
            <person name="Chow J."/>
            <person name="Chiniquy J."/>
            <person name="Lipzen A."/>
            <person name="Tritt A."/>
            <person name="Sun H."/>
            <person name="Haridas S."/>
            <person name="LaButti K."/>
            <person name="Ohm R.A."/>
            <person name="Kues U."/>
            <person name="Blanchette R.A."/>
            <person name="Grigoriev I.V."/>
            <person name="Minto R.E."/>
            <person name="Hibbett D.S."/>
        </authorList>
    </citation>
    <scope>NUCLEOTIDE SEQUENCE [LARGE SCALE GENOMIC DNA]</scope>
    <source>
        <strain evidence="8 9">FP15055 ss-10</strain>
    </source>
</reference>
<feature type="compositionally biased region" description="Basic and acidic residues" evidence="5">
    <location>
        <begin position="585"/>
        <end position="597"/>
    </location>
</feature>
<dbReference type="Pfam" id="PF01926">
    <property type="entry name" value="MMR_HSR1"/>
    <property type="match status" value="1"/>
</dbReference>
<proteinExistence type="predicted"/>
<accession>A0A0D7BNL2</accession>
<dbReference type="GO" id="GO:0005525">
    <property type="term" value="F:GTP binding"/>
    <property type="evidence" value="ECO:0007669"/>
    <property type="project" value="UniProtKB-KW"/>
</dbReference>
<feature type="domain" description="Guanine nucleotide-binding protein-like 3 N-terminal" evidence="7">
    <location>
        <begin position="15"/>
        <end position="87"/>
    </location>
</feature>
<keyword evidence="9" id="KW-1185">Reference proteome</keyword>
<evidence type="ECO:0000256" key="1">
    <source>
        <dbReference type="ARBA" id="ARBA00004123"/>
    </source>
</evidence>
<evidence type="ECO:0000313" key="9">
    <source>
        <dbReference type="Proteomes" id="UP000054007"/>
    </source>
</evidence>
<feature type="compositionally biased region" description="Acidic residues" evidence="5">
    <location>
        <begin position="495"/>
        <end position="523"/>
    </location>
</feature>
<feature type="compositionally biased region" description="Basic and acidic residues" evidence="5">
    <location>
        <begin position="66"/>
        <end position="78"/>
    </location>
</feature>
<evidence type="ECO:0008006" key="10">
    <source>
        <dbReference type="Google" id="ProtNLM"/>
    </source>
</evidence>
<dbReference type="PANTHER" id="PTHR11089:SF30">
    <property type="entry name" value="GUANINE NUCLEOTIDE-BINDING PROTEIN-LIKE 3 HOMOLOG"/>
    <property type="match status" value="1"/>
</dbReference>
<dbReference type="Gene3D" id="1.10.1580.10">
    <property type="match status" value="1"/>
</dbReference>
<dbReference type="InterPro" id="IPR006073">
    <property type="entry name" value="GTP-bd"/>
</dbReference>
<dbReference type="GO" id="GO:0005730">
    <property type="term" value="C:nucleolus"/>
    <property type="evidence" value="ECO:0007669"/>
    <property type="project" value="UniProtKB-ARBA"/>
</dbReference>
<sequence length="597" mass="66131">MGRIRKKTSKRGTSNDRRKIQQKAKETRKKRARDSKKDVTWKSKHKKDPGIPNEFPYKDQVLAEVQEQRRQAEEEKERRKASKKASKLDAQSEKMVVDEEDISNLAAQPLQVKLTRMENSQKDVDTVDEDSEEDEPALFNSELSNLKTVLEHADVVLHVLDARDPLSFRSTRVEEISGKRTVYALNKIDLAPREAVAGWAAQLRKENSTALFRSATAFIPAAANAKGKGKAPANDAVGVDALLAAVAAATSKKGSKEPINVAVVGFANVGKSALINSLAQKASLPVYVPGSSKVLTPTTTTLPQEVHITTADGKKLKFVDTPGFAWESSELTDEILARDLLIRNRGRVDKMKDPMPSVVHFVSRANNEDLMVHYSLPAFVQGDVDTFLPGVARAKQMIKRRGAVDLNAACRAVLRDWSTGALRWYAQPSSKETVEDASLEFVLPRKDFRKQGGAVRLTAGVPDARTPAFEQAYVQASDTDEEEEEEEFTGIKDDENVDQEEDEDEEEDEEVDELEDDEEEEEVPPPPPQKQKRKRGNEETPAPVPKKVAFAKPGKASKSSGALPKAKPANTPSSKSKLKSSLKVTGDKEEYDFKQFF</sequence>
<feature type="domain" description="G" evidence="6">
    <location>
        <begin position="260"/>
        <end position="332"/>
    </location>
</feature>
<dbReference type="Proteomes" id="UP000054007">
    <property type="component" value="Unassembled WGS sequence"/>
</dbReference>
<feature type="compositionally biased region" description="Basic and acidic residues" evidence="5">
    <location>
        <begin position="13"/>
        <end position="25"/>
    </location>
</feature>
<keyword evidence="3" id="KW-0342">GTP-binding</keyword>
<dbReference type="Pfam" id="PF08701">
    <property type="entry name" value="GN3L_Grn1"/>
    <property type="match status" value="1"/>
</dbReference>
<evidence type="ECO:0000256" key="2">
    <source>
        <dbReference type="ARBA" id="ARBA00022741"/>
    </source>
</evidence>
<feature type="compositionally biased region" description="Low complexity" evidence="5">
    <location>
        <begin position="573"/>
        <end position="583"/>
    </location>
</feature>
<dbReference type="InterPro" id="IPR050755">
    <property type="entry name" value="TRAFAC_YlqF/YawG_RiboMat"/>
</dbReference>
<keyword evidence="4" id="KW-0539">Nucleus</keyword>
<dbReference type="InterPro" id="IPR023179">
    <property type="entry name" value="GTP-bd_ortho_bundle_sf"/>
</dbReference>
<comment type="subcellular location">
    <subcellularLocation>
        <location evidence="1">Nucleus</location>
    </subcellularLocation>
</comment>
<keyword evidence="2" id="KW-0547">Nucleotide-binding</keyword>
<dbReference type="PANTHER" id="PTHR11089">
    <property type="entry name" value="GTP-BINDING PROTEIN-RELATED"/>
    <property type="match status" value="1"/>
</dbReference>
<evidence type="ECO:0000256" key="5">
    <source>
        <dbReference type="SAM" id="MobiDB-lite"/>
    </source>
</evidence>
<gene>
    <name evidence="8" type="ORF">CYLTODRAFT_486873</name>
</gene>
<name>A0A0D7BNL2_9AGAR</name>
<feature type="region of interest" description="Disordered" evidence="5">
    <location>
        <begin position="1"/>
        <end position="92"/>
    </location>
</feature>
<feature type="region of interest" description="Disordered" evidence="5">
    <location>
        <begin position="474"/>
        <end position="597"/>
    </location>
</feature>
<dbReference type="Gene3D" id="3.40.50.300">
    <property type="entry name" value="P-loop containing nucleotide triphosphate hydrolases"/>
    <property type="match status" value="1"/>
</dbReference>
<dbReference type="OrthoDB" id="10266128at2759"/>
<evidence type="ECO:0000259" key="6">
    <source>
        <dbReference type="Pfam" id="PF01926"/>
    </source>
</evidence>
<evidence type="ECO:0000259" key="7">
    <source>
        <dbReference type="Pfam" id="PF08701"/>
    </source>
</evidence>
<evidence type="ECO:0000256" key="3">
    <source>
        <dbReference type="ARBA" id="ARBA00023134"/>
    </source>
</evidence>
<feature type="compositionally biased region" description="Acidic residues" evidence="5">
    <location>
        <begin position="478"/>
        <end position="488"/>
    </location>
</feature>
<dbReference type="EMBL" id="KN880450">
    <property type="protein sequence ID" value="KIY71754.1"/>
    <property type="molecule type" value="Genomic_DNA"/>
</dbReference>